<evidence type="ECO:0000256" key="2">
    <source>
        <dbReference type="ARBA" id="ARBA00022723"/>
    </source>
</evidence>
<evidence type="ECO:0000256" key="4">
    <source>
        <dbReference type="ARBA" id="ARBA00022842"/>
    </source>
</evidence>
<dbReference type="EMBL" id="JAJEPV010000068">
    <property type="protein sequence ID" value="MCC2121262.1"/>
    <property type="molecule type" value="Genomic_DNA"/>
</dbReference>
<keyword evidence="4" id="KW-0460">Magnesium</keyword>
<dbReference type="PANTHER" id="PTHR46470">
    <property type="entry name" value="N-ACYLNEURAMINATE-9-PHOSPHATASE"/>
    <property type="match status" value="1"/>
</dbReference>
<dbReference type="RefSeq" id="WP_227733968.1">
    <property type="nucleotide sequence ID" value="NZ_JAJEPV010000068.1"/>
</dbReference>
<dbReference type="Gene3D" id="3.40.50.1000">
    <property type="entry name" value="HAD superfamily/HAD-like"/>
    <property type="match status" value="1"/>
</dbReference>
<dbReference type="NCBIfam" id="TIGR01549">
    <property type="entry name" value="HAD-SF-IA-v1"/>
    <property type="match status" value="1"/>
</dbReference>
<dbReference type="Proteomes" id="UP001197795">
    <property type="component" value="Unassembled WGS sequence"/>
</dbReference>
<evidence type="ECO:0000313" key="5">
    <source>
        <dbReference type="EMBL" id="MCC2121262.1"/>
    </source>
</evidence>
<dbReference type="InterPro" id="IPR023214">
    <property type="entry name" value="HAD_sf"/>
</dbReference>
<gene>
    <name evidence="5" type="ORF">LKD75_17025</name>
</gene>
<reference evidence="5 6" key="1">
    <citation type="submission" date="2021-10" db="EMBL/GenBank/DDBJ databases">
        <title>Anaerobic single-cell dispensing facilitates the cultivation of human gut bacteria.</title>
        <authorList>
            <person name="Afrizal A."/>
        </authorList>
    </citation>
    <scope>NUCLEOTIDE SEQUENCE [LARGE SCALE GENOMIC DNA]</scope>
    <source>
        <strain evidence="5 6">CLA-AA-H273</strain>
    </source>
</reference>
<dbReference type="PANTHER" id="PTHR46470:SF2">
    <property type="entry name" value="GLYCERALDEHYDE 3-PHOSPHATE PHOSPHATASE"/>
    <property type="match status" value="1"/>
</dbReference>
<keyword evidence="2" id="KW-0479">Metal-binding</keyword>
<organism evidence="5 6">
    <name type="scientific">Waltera acetigignens</name>
    <dbReference type="NCBI Taxonomy" id="2981769"/>
    <lineage>
        <taxon>Bacteria</taxon>
        <taxon>Bacillati</taxon>
        <taxon>Bacillota</taxon>
        <taxon>Clostridia</taxon>
        <taxon>Lachnospirales</taxon>
        <taxon>Lachnospiraceae</taxon>
        <taxon>Waltera</taxon>
    </lineage>
</organism>
<keyword evidence="3 5" id="KW-0378">Hydrolase</keyword>
<dbReference type="GO" id="GO:0044281">
    <property type="term" value="P:small molecule metabolic process"/>
    <property type="evidence" value="ECO:0007669"/>
    <property type="project" value="UniProtKB-ARBA"/>
</dbReference>
<dbReference type="SFLD" id="SFLDS00003">
    <property type="entry name" value="Haloacid_Dehalogenase"/>
    <property type="match status" value="1"/>
</dbReference>
<dbReference type="SFLD" id="SFLDG01129">
    <property type="entry name" value="C1.5:_HAD__Beta-PGM__Phosphata"/>
    <property type="match status" value="1"/>
</dbReference>
<dbReference type="InterPro" id="IPR036412">
    <property type="entry name" value="HAD-like_sf"/>
</dbReference>
<dbReference type="AlphaFoldDB" id="A0AAE3D917"/>
<dbReference type="NCBIfam" id="TIGR01509">
    <property type="entry name" value="HAD-SF-IA-v3"/>
    <property type="match status" value="1"/>
</dbReference>
<keyword evidence="6" id="KW-1185">Reference proteome</keyword>
<evidence type="ECO:0000256" key="3">
    <source>
        <dbReference type="ARBA" id="ARBA00022801"/>
    </source>
</evidence>
<comment type="caution">
    <text evidence="5">The sequence shown here is derived from an EMBL/GenBank/DDBJ whole genome shotgun (WGS) entry which is preliminary data.</text>
</comment>
<accession>A0AAE3D917</accession>
<dbReference type="SUPFAM" id="SSF56784">
    <property type="entry name" value="HAD-like"/>
    <property type="match status" value="1"/>
</dbReference>
<dbReference type="PRINTS" id="PR00413">
    <property type="entry name" value="HADHALOGNASE"/>
</dbReference>
<comment type="cofactor">
    <cofactor evidence="1">
        <name>Mg(2+)</name>
        <dbReference type="ChEBI" id="CHEBI:18420"/>
    </cofactor>
</comment>
<evidence type="ECO:0000256" key="1">
    <source>
        <dbReference type="ARBA" id="ARBA00001946"/>
    </source>
</evidence>
<name>A0AAE3D917_9FIRM</name>
<dbReference type="InterPro" id="IPR051400">
    <property type="entry name" value="HAD-like_hydrolase"/>
</dbReference>
<dbReference type="InterPro" id="IPR006439">
    <property type="entry name" value="HAD-SF_hydro_IA"/>
</dbReference>
<protein>
    <submittedName>
        <fullName evidence="5">HAD family hydrolase</fullName>
    </submittedName>
</protein>
<proteinExistence type="predicted"/>
<dbReference type="GO" id="GO:0046872">
    <property type="term" value="F:metal ion binding"/>
    <property type="evidence" value="ECO:0007669"/>
    <property type="project" value="UniProtKB-KW"/>
</dbReference>
<sequence length="243" mass="27341">MYHNFIFDLYGTLVDIHTNENKTSLWKRLALFYSFQGASYTGRELRNRYRQLETAARKVPSSYTCPEICAADIFRTLYVEKGIQPTEALLTATGQFFRIESLNTLQCYPASIDTLQNLHTKGRGVYLLSNAQRIFTEYELRSLGLWELFDGILISSDEGCCKPDPAFFQILFERYGLDPADCLMIGNERTSDLAGAIAAGIDCCYLHTATSSGSADEPPKKARFTVMDGDSYALQKLLLSLAR</sequence>
<evidence type="ECO:0000313" key="6">
    <source>
        <dbReference type="Proteomes" id="UP001197795"/>
    </source>
</evidence>
<dbReference type="GO" id="GO:0016791">
    <property type="term" value="F:phosphatase activity"/>
    <property type="evidence" value="ECO:0007669"/>
    <property type="project" value="TreeGrafter"/>
</dbReference>
<dbReference type="Pfam" id="PF00702">
    <property type="entry name" value="Hydrolase"/>
    <property type="match status" value="1"/>
</dbReference>